<evidence type="ECO:0008006" key="4">
    <source>
        <dbReference type="Google" id="ProtNLM"/>
    </source>
</evidence>
<evidence type="ECO:0000313" key="3">
    <source>
        <dbReference type="Proteomes" id="UP000076532"/>
    </source>
</evidence>
<protein>
    <recommendedName>
        <fullName evidence="4">F-box domain-containing protein</fullName>
    </recommendedName>
</protein>
<dbReference type="OrthoDB" id="2884925at2759"/>
<dbReference type="InterPro" id="IPR032675">
    <property type="entry name" value="LRR_dom_sf"/>
</dbReference>
<proteinExistence type="predicted"/>
<evidence type="ECO:0000256" key="1">
    <source>
        <dbReference type="SAM" id="MobiDB-lite"/>
    </source>
</evidence>
<reference evidence="2 3" key="1">
    <citation type="journal article" date="2016" name="Mol. Biol. Evol.">
        <title>Comparative Genomics of Early-Diverging Mushroom-Forming Fungi Provides Insights into the Origins of Lignocellulose Decay Capabilities.</title>
        <authorList>
            <person name="Nagy L.G."/>
            <person name="Riley R."/>
            <person name="Tritt A."/>
            <person name="Adam C."/>
            <person name="Daum C."/>
            <person name="Floudas D."/>
            <person name="Sun H."/>
            <person name="Yadav J.S."/>
            <person name="Pangilinan J."/>
            <person name="Larsson K.H."/>
            <person name="Matsuura K."/>
            <person name="Barry K."/>
            <person name="Labutti K."/>
            <person name="Kuo R."/>
            <person name="Ohm R.A."/>
            <person name="Bhattacharya S.S."/>
            <person name="Shirouzu T."/>
            <person name="Yoshinaga Y."/>
            <person name="Martin F.M."/>
            <person name="Grigoriev I.V."/>
            <person name="Hibbett D.S."/>
        </authorList>
    </citation>
    <scope>NUCLEOTIDE SEQUENCE [LARGE SCALE GENOMIC DNA]</scope>
    <source>
        <strain evidence="2 3">CBS 109695</strain>
    </source>
</reference>
<dbReference type="AlphaFoldDB" id="A0A166H611"/>
<feature type="compositionally biased region" description="Acidic residues" evidence="1">
    <location>
        <begin position="455"/>
        <end position="464"/>
    </location>
</feature>
<feature type="region of interest" description="Disordered" evidence="1">
    <location>
        <begin position="449"/>
        <end position="472"/>
    </location>
</feature>
<accession>A0A166H611</accession>
<gene>
    <name evidence="2" type="ORF">FIBSPDRAFT_593579</name>
</gene>
<dbReference type="STRING" id="436010.A0A166H611"/>
<evidence type="ECO:0000313" key="2">
    <source>
        <dbReference type="EMBL" id="KZP18522.1"/>
    </source>
</evidence>
<dbReference type="Gene3D" id="3.80.10.10">
    <property type="entry name" value="Ribonuclease Inhibitor"/>
    <property type="match status" value="1"/>
</dbReference>
<keyword evidence="3" id="KW-1185">Reference proteome</keyword>
<sequence length="496" mass="56272">MMHRSDTLTTAPNGDNKLARYVSTSPIDRLPNELLAHMFRLGAASACMPVGGLEWQLPFALLVSSISRRWREVAVSSQPLWSQISFADNRPSDIRWCADLFLPRSGTHPLDITIHVQTQFNSMERVLEAILPHCARWRRLCVKPWNTIQHDPIWAAIQDIAVPLLQHIEIRYTTDFGTSLSHEMPSFTLGSPALRSVRLRGGLRIPSGPPLANLTTCRLSSKYYELSQPQLESIICSSPALRVLNLYLERFEASGNGMIFIPCLLHLSLNLAGNGIYGDPDTILLLLAIITAPTLESLEIGSLNTHGVDILRGYCQQYPQYPRPHKLKLFDIKIAGAEWQCTYDTLFDLFPTVTSLYITGTFKKPSLSHLPALKAITYNLRTQLSTRLRPRDDDCIQWICRHAEDCKGTSHTMESVRLGDAARKVHREVDYQRLRDLVDFVELADDTDSLHGSWDSDEEMESEYGDVFGRARDNRLDRNDDEEIWATNEEDEWPSD</sequence>
<organism evidence="2 3">
    <name type="scientific">Athelia psychrophila</name>
    <dbReference type="NCBI Taxonomy" id="1759441"/>
    <lineage>
        <taxon>Eukaryota</taxon>
        <taxon>Fungi</taxon>
        <taxon>Dikarya</taxon>
        <taxon>Basidiomycota</taxon>
        <taxon>Agaricomycotina</taxon>
        <taxon>Agaricomycetes</taxon>
        <taxon>Agaricomycetidae</taxon>
        <taxon>Atheliales</taxon>
        <taxon>Atheliaceae</taxon>
        <taxon>Athelia</taxon>
    </lineage>
</organism>
<dbReference type="SUPFAM" id="SSF52047">
    <property type="entry name" value="RNI-like"/>
    <property type="match status" value="1"/>
</dbReference>
<dbReference type="EMBL" id="KV417572">
    <property type="protein sequence ID" value="KZP18522.1"/>
    <property type="molecule type" value="Genomic_DNA"/>
</dbReference>
<name>A0A166H611_9AGAM</name>
<dbReference type="Proteomes" id="UP000076532">
    <property type="component" value="Unassembled WGS sequence"/>
</dbReference>